<organism evidence="7 8">
    <name type="scientific">Neomoorella stamsii</name>
    <dbReference type="NCBI Taxonomy" id="1266720"/>
    <lineage>
        <taxon>Bacteria</taxon>
        <taxon>Bacillati</taxon>
        <taxon>Bacillota</taxon>
        <taxon>Clostridia</taxon>
        <taxon>Neomoorellales</taxon>
        <taxon>Neomoorellaceae</taxon>
        <taxon>Neomoorella</taxon>
    </lineage>
</organism>
<protein>
    <submittedName>
        <fullName evidence="7">High-affinity branched-chain amino acid transport ATP-binding protein LivF</fullName>
    </submittedName>
</protein>
<dbReference type="Proteomes" id="UP000239430">
    <property type="component" value="Unassembled WGS sequence"/>
</dbReference>
<dbReference type="PROSITE" id="PS00211">
    <property type="entry name" value="ABC_TRANSPORTER_1"/>
    <property type="match status" value="1"/>
</dbReference>
<dbReference type="InterPro" id="IPR017871">
    <property type="entry name" value="ABC_transporter-like_CS"/>
</dbReference>
<dbReference type="InterPro" id="IPR003439">
    <property type="entry name" value="ABC_transporter-like_ATP-bd"/>
</dbReference>
<dbReference type="GO" id="GO:0016887">
    <property type="term" value="F:ATP hydrolysis activity"/>
    <property type="evidence" value="ECO:0007669"/>
    <property type="project" value="InterPro"/>
</dbReference>
<comment type="caution">
    <text evidence="7">The sequence shown here is derived from an EMBL/GenBank/DDBJ whole genome shotgun (WGS) entry which is preliminary data.</text>
</comment>
<comment type="similarity">
    <text evidence="1">Belongs to the ABC transporter superfamily.</text>
</comment>
<keyword evidence="3" id="KW-0547">Nucleotide-binding</keyword>
<evidence type="ECO:0000256" key="5">
    <source>
        <dbReference type="ARBA" id="ARBA00022970"/>
    </source>
</evidence>
<accession>A0A9X7J3R6</accession>
<keyword evidence="8" id="KW-1185">Reference proteome</keyword>
<gene>
    <name evidence="7" type="primary">livF_2</name>
    <name evidence="7" type="ORF">MOST_12890</name>
</gene>
<dbReference type="InterPro" id="IPR052156">
    <property type="entry name" value="BCAA_Transport_ATP-bd_LivF"/>
</dbReference>
<name>A0A9X7J3R6_9FIRM</name>
<evidence type="ECO:0000256" key="1">
    <source>
        <dbReference type="ARBA" id="ARBA00005417"/>
    </source>
</evidence>
<dbReference type="PANTHER" id="PTHR43820">
    <property type="entry name" value="HIGH-AFFINITY BRANCHED-CHAIN AMINO ACID TRANSPORT ATP-BINDING PROTEIN LIVF"/>
    <property type="match status" value="1"/>
</dbReference>
<keyword evidence="4 7" id="KW-0067">ATP-binding</keyword>
<dbReference type="SMART" id="SM00382">
    <property type="entry name" value="AAA"/>
    <property type="match status" value="1"/>
</dbReference>
<evidence type="ECO:0000259" key="6">
    <source>
        <dbReference type="PROSITE" id="PS50893"/>
    </source>
</evidence>
<evidence type="ECO:0000313" key="7">
    <source>
        <dbReference type="EMBL" id="PRR73441.1"/>
    </source>
</evidence>
<dbReference type="EMBL" id="PVXL01000040">
    <property type="protein sequence ID" value="PRR73441.1"/>
    <property type="molecule type" value="Genomic_DNA"/>
</dbReference>
<evidence type="ECO:0000256" key="2">
    <source>
        <dbReference type="ARBA" id="ARBA00022448"/>
    </source>
</evidence>
<evidence type="ECO:0000256" key="3">
    <source>
        <dbReference type="ARBA" id="ARBA00022741"/>
    </source>
</evidence>
<dbReference type="PROSITE" id="PS50893">
    <property type="entry name" value="ABC_TRANSPORTER_2"/>
    <property type="match status" value="1"/>
</dbReference>
<dbReference type="AlphaFoldDB" id="A0A9X7J3R6"/>
<dbReference type="RefSeq" id="WP_054938076.1">
    <property type="nucleotide sequence ID" value="NZ_PVXL01000040.1"/>
</dbReference>
<feature type="domain" description="ABC transporter" evidence="6">
    <location>
        <begin position="2"/>
        <end position="235"/>
    </location>
</feature>
<dbReference type="Gene3D" id="3.40.50.300">
    <property type="entry name" value="P-loop containing nucleotide triphosphate hydrolases"/>
    <property type="match status" value="1"/>
</dbReference>
<dbReference type="PANTHER" id="PTHR43820:SF4">
    <property type="entry name" value="HIGH-AFFINITY BRANCHED-CHAIN AMINO ACID TRANSPORT ATP-BINDING PROTEIN LIVF"/>
    <property type="match status" value="1"/>
</dbReference>
<proteinExistence type="inferred from homology"/>
<dbReference type="SUPFAM" id="SSF52540">
    <property type="entry name" value="P-loop containing nucleoside triphosphate hydrolases"/>
    <property type="match status" value="1"/>
</dbReference>
<dbReference type="InterPro" id="IPR027417">
    <property type="entry name" value="P-loop_NTPase"/>
</dbReference>
<dbReference type="GO" id="GO:0005524">
    <property type="term" value="F:ATP binding"/>
    <property type="evidence" value="ECO:0007669"/>
    <property type="project" value="UniProtKB-KW"/>
</dbReference>
<sequence>MLELRQVSTKYGQIPMLMQVSIKIDQGEAVCMLGANGAGKTTLLKTIIGMVKPVSGEVLFRGQRIDLWPSYKIIRSGIAIVPEREGLFPKLTVENNLLMGAYYEKDKSRIASRLEEVLTIFPRLKERLRQKAGTLSGGERKMLGIARALLADPQVLLMDEPSLGLAPATVNEVFAVIDRIKKEKKIAILLVEQNAQKALSVVERGYVLQKGTIILEGSTKELQENSIVKESYLSATS</sequence>
<evidence type="ECO:0000313" key="8">
    <source>
        <dbReference type="Proteomes" id="UP000239430"/>
    </source>
</evidence>
<reference evidence="7 8" key="1">
    <citation type="submission" date="2018-03" db="EMBL/GenBank/DDBJ databases">
        <title>Genome sequence of Moorella stamsii DSM 26217.</title>
        <authorList>
            <person name="Poehlein A."/>
            <person name="Daniel R."/>
        </authorList>
    </citation>
    <scope>NUCLEOTIDE SEQUENCE [LARGE SCALE GENOMIC DNA]</scope>
    <source>
        <strain evidence="8">DSM 26217</strain>
    </source>
</reference>
<keyword evidence="5" id="KW-0029">Amino-acid transport</keyword>
<dbReference type="InterPro" id="IPR003593">
    <property type="entry name" value="AAA+_ATPase"/>
</dbReference>
<dbReference type="CDD" id="cd03224">
    <property type="entry name" value="ABC_TM1139_LivF_branched"/>
    <property type="match status" value="1"/>
</dbReference>
<keyword evidence="2" id="KW-0813">Transport</keyword>
<dbReference type="Pfam" id="PF00005">
    <property type="entry name" value="ABC_tran"/>
    <property type="match status" value="1"/>
</dbReference>
<evidence type="ECO:0000256" key="4">
    <source>
        <dbReference type="ARBA" id="ARBA00022840"/>
    </source>
</evidence>
<dbReference type="GO" id="GO:0015658">
    <property type="term" value="F:branched-chain amino acid transmembrane transporter activity"/>
    <property type="evidence" value="ECO:0007669"/>
    <property type="project" value="TreeGrafter"/>
</dbReference>
<dbReference type="GO" id="GO:0015807">
    <property type="term" value="P:L-amino acid transport"/>
    <property type="evidence" value="ECO:0007669"/>
    <property type="project" value="TreeGrafter"/>
</dbReference>